<dbReference type="InterPro" id="IPR053987">
    <property type="entry name" value="MlrA-like_C"/>
</dbReference>
<dbReference type="PANTHER" id="PTHR30204">
    <property type="entry name" value="REDOX-CYCLING DRUG-SENSING TRANSCRIPTIONAL ACTIVATOR SOXR"/>
    <property type="match status" value="1"/>
</dbReference>
<keyword evidence="6" id="KW-1185">Reference proteome</keyword>
<dbReference type="InterPro" id="IPR000551">
    <property type="entry name" value="MerR-type_HTH_dom"/>
</dbReference>
<organism evidence="5 6">
    <name type="scientific">Serratia odorifera DSM 4582</name>
    <dbReference type="NCBI Taxonomy" id="667129"/>
    <lineage>
        <taxon>Bacteria</taxon>
        <taxon>Pseudomonadati</taxon>
        <taxon>Pseudomonadota</taxon>
        <taxon>Gammaproteobacteria</taxon>
        <taxon>Enterobacterales</taxon>
        <taxon>Yersiniaceae</taxon>
        <taxon>Serratia</taxon>
    </lineage>
</organism>
<evidence type="ECO:0000313" key="6">
    <source>
        <dbReference type="Proteomes" id="UP000005723"/>
    </source>
</evidence>
<protein>
    <submittedName>
        <fullName evidence="5">Transcriptional regulator, MerR family</fullName>
    </submittedName>
</protein>
<dbReference type="HOGENOM" id="CLU_045945_0_1_6"/>
<keyword evidence="2" id="KW-0238">DNA-binding</keyword>
<dbReference type="AlphaFoldDB" id="D4E937"/>
<evidence type="ECO:0000256" key="1">
    <source>
        <dbReference type="ARBA" id="ARBA00023015"/>
    </source>
</evidence>
<dbReference type="CDD" id="cd01104">
    <property type="entry name" value="HTH_MlrA-CarA"/>
    <property type="match status" value="1"/>
</dbReference>
<dbReference type="InterPro" id="IPR053988">
    <property type="entry name" value="MlrA-like_helical"/>
</dbReference>
<dbReference type="Pfam" id="PF22270">
    <property type="entry name" value="MlrA_helical"/>
    <property type="match status" value="1"/>
</dbReference>
<dbReference type="SMART" id="SM00422">
    <property type="entry name" value="HTH_MERR"/>
    <property type="match status" value="1"/>
</dbReference>
<keyword evidence="1" id="KW-0805">Transcription regulation</keyword>
<keyword evidence="3" id="KW-0804">Transcription</keyword>
<gene>
    <name evidence="5" type="primary">orf</name>
    <name evidence="5" type="ORF">HMPREF0758_4687</name>
</gene>
<dbReference type="SUPFAM" id="SSF46955">
    <property type="entry name" value="Putative DNA-binding domain"/>
    <property type="match status" value="1"/>
</dbReference>
<dbReference type="Pfam" id="PF13411">
    <property type="entry name" value="MerR_1"/>
    <property type="match status" value="1"/>
</dbReference>
<dbReference type="Pfam" id="PF22267">
    <property type="entry name" value="MlrA_C"/>
    <property type="match status" value="1"/>
</dbReference>
<comment type="caution">
    <text evidence="5">The sequence shown here is derived from an EMBL/GenBank/DDBJ whole genome shotgun (WGS) entry which is preliminary data.</text>
</comment>
<evidence type="ECO:0000313" key="5">
    <source>
        <dbReference type="EMBL" id="EFE93803.1"/>
    </source>
</evidence>
<dbReference type="PROSITE" id="PS00552">
    <property type="entry name" value="HTH_MERR_1"/>
    <property type="match status" value="1"/>
</dbReference>
<dbReference type="STRING" id="667129.HMPREF0758_4687"/>
<dbReference type="PROSITE" id="PS50937">
    <property type="entry name" value="HTH_MERR_2"/>
    <property type="match status" value="1"/>
</dbReference>
<evidence type="ECO:0000256" key="2">
    <source>
        <dbReference type="ARBA" id="ARBA00023125"/>
    </source>
</evidence>
<dbReference type="InterPro" id="IPR047057">
    <property type="entry name" value="MerR_fam"/>
</dbReference>
<evidence type="ECO:0000259" key="4">
    <source>
        <dbReference type="PROSITE" id="PS50937"/>
    </source>
</evidence>
<dbReference type="Proteomes" id="UP000005723">
    <property type="component" value="Unassembled WGS sequence"/>
</dbReference>
<name>D4E937_SEROD</name>
<dbReference type="PANTHER" id="PTHR30204:SF67">
    <property type="entry name" value="HTH-TYPE TRANSCRIPTIONAL REGULATOR MLRA-RELATED"/>
    <property type="match status" value="1"/>
</dbReference>
<dbReference type="GO" id="GO:0003677">
    <property type="term" value="F:DNA binding"/>
    <property type="evidence" value="ECO:0007669"/>
    <property type="project" value="UniProtKB-KW"/>
</dbReference>
<feature type="domain" description="HTH merR-type" evidence="4">
    <location>
        <begin position="9"/>
        <end position="78"/>
    </location>
</feature>
<dbReference type="Gene3D" id="1.10.1660.10">
    <property type="match status" value="1"/>
</dbReference>
<dbReference type="GO" id="GO:0003700">
    <property type="term" value="F:DNA-binding transcription factor activity"/>
    <property type="evidence" value="ECO:0007669"/>
    <property type="project" value="InterPro"/>
</dbReference>
<evidence type="ECO:0000256" key="3">
    <source>
        <dbReference type="ARBA" id="ARBA00023163"/>
    </source>
</evidence>
<reference evidence="5 6" key="1">
    <citation type="submission" date="2010-01" db="EMBL/GenBank/DDBJ databases">
        <authorList>
            <person name="Muzny D."/>
            <person name="Qin X."/>
            <person name="Deng J."/>
            <person name="Jiang H."/>
            <person name="Liu Y."/>
            <person name="Qu J."/>
            <person name="Song X.-Z."/>
            <person name="Zhang L."/>
            <person name="Thornton R."/>
            <person name="Coyle M."/>
            <person name="Francisco L."/>
            <person name="Jackson L."/>
            <person name="Javaid M."/>
            <person name="Korchina V."/>
            <person name="Kovar C."/>
            <person name="Mata R."/>
            <person name="Mathew T."/>
            <person name="Ngo R."/>
            <person name="Nguyen L."/>
            <person name="Nguyen N."/>
            <person name="Okwuonu G."/>
            <person name="Ongeri F."/>
            <person name="Pham C."/>
            <person name="Simmons D."/>
            <person name="Wilczek-Boney K."/>
            <person name="Hale W."/>
            <person name="Jakkamsetti A."/>
            <person name="Pham P."/>
            <person name="Ruth R."/>
            <person name="San Lucas F."/>
            <person name="Warren J."/>
            <person name="Zhang J."/>
            <person name="Zhao Z."/>
            <person name="Zhou C."/>
            <person name="Zhu D."/>
            <person name="Lee S."/>
            <person name="Bess C."/>
            <person name="Blankenburg K."/>
            <person name="Forbes L."/>
            <person name="Fu Q."/>
            <person name="Gubbala S."/>
            <person name="Hirani K."/>
            <person name="Jayaseelan J.C."/>
            <person name="Lara F."/>
            <person name="Munidasa M."/>
            <person name="Palculict T."/>
            <person name="Patil S."/>
            <person name="Pu L.-L."/>
            <person name="Saada N."/>
            <person name="Tang L."/>
            <person name="Weissenberger G."/>
            <person name="Zhu Y."/>
            <person name="Hemphill L."/>
            <person name="Shang Y."/>
            <person name="Youmans B."/>
            <person name="Ayvaz T."/>
            <person name="Ross M."/>
            <person name="Santibanez J."/>
            <person name="Aqrawi P."/>
            <person name="Gross S."/>
            <person name="Joshi V."/>
            <person name="Fowler G."/>
            <person name="Nazareth L."/>
            <person name="Reid J."/>
            <person name="Worley K."/>
            <person name="Petrosino J."/>
            <person name="Highlander S."/>
            <person name="Gibbs R."/>
        </authorList>
    </citation>
    <scope>NUCLEOTIDE SEQUENCE [LARGE SCALE GENOMIC DNA]</scope>
    <source>
        <strain evidence="5 6">DSM 4582</strain>
    </source>
</reference>
<dbReference type="InterPro" id="IPR009061">
    <property type="entry name" value="DNA-bd_dom_put_sf"/>
</dbReference>
<dbReference type="EMBL" id="ADBY01000058">
    <property type="protein sequence ID" value="EFE93803.1"/>
    <property type="molecule type" value="Genomic_DNA"/>
</dbReference>
<proteinExistence type="predicted"/>
<sequence>MQRGDAMAVYSIGEVAQLCGINPVTLRAWQRRYGLLKPQRSEGGHRQFDDSDVARIRAIISWIALGVPVSQVKALLAGDAPASSQANWALLQQQLMGLLHAPAANALRNRLYELGREYPVNALIDHVLRPLRAQLSAANPLLQSLRALLDGIIIEYAAFCMTAARKKPGQNALLLAWGASADRTELWLEAIILAKSGMRVDLLPEPLAQPQPQLFKADRYFLRAEGALSAPQRKQLAVWQELGLDITLIGSSALLTEMEQP</sequence>
<accession>D4E937</accession>